<dbReference type="OrthoDB" id="411017at2759"/>
<keyword evidence="2" id="KW-1185">Reference proteome</keyword>
<proteinExistence type="predicted"/>
<organism evidence="1 2">
    <name type="scientific">Hypocrea atroviridis (strain ATCC 20476 / IMI 206040)</name>
    <name type="common">Trichoderma atroviride</name>
    <dbReference type="NCBI Taxonomy" id="452589"/>
    <lineage>
        <taxon>Eukaryota</taxon>
        <taxon>Fungi</taxon>
        <taxon>Dikarya</taxon>
        <taxon>Ascomycota</taxon>
        <taxon>Pezizomycotina</taxon>
        <taxon>Sordariomycetes</taxon>
        <taxon>Hypocreomycetidae</taxon>
        <taxon>Hypocreales</taxon>
        <taxon>Hypocreaceae</taxon>
        <taxon>Trichoderma</taxon>
    </lineage>
</organism>
<dbReference type="EMBL" id="ABDG02000019">
    <property type="protein sequence ID" value="EHK48247.1"/>
    <property type="molecule type" value="Genomic_DNA"/>
</dbReference>
<comment type="caution">
    <text evidence="1">The sequence shown here is derived from an EMBL/GenBank/DDBJ whole genome shotgun (WGS) entry which is preliminary data.</text>
</comment>
<name>G9NMW6_HYPAI</name>
<gene>
    <name evidence="1" type="ORF">TRIATDRAFT_255731</name>
</gene>
<accession>G9NMW6</accession>
<evidence type="ECO:0000313" key="2">
    <source>
        <dbReference type="Proteomes" id="UP000005426"/>
    </source>
</evidence>
<protein>
    <submittedName>
        <fullName evidence="1">Uncharacterized protein</fullName>
    </submittedName>
</protein>
<sequence length="78" mass="9363">MTYHKRTYQFEKLGRMVCRGWVLRDLYLVWKVGEFGLINEQLCYLLFRYEWTPDDEALDDQNEYGTAIDRMEGISGNT</sequence>
<dbReference type="Proteomes" id="UP000005426">
    <property type="component" value="Unassembled WGS sequence"/>
</dbReference>
<reference evidence="1 2" key="1">
    <citation type="journal article" date="2011" name="Genome Biol.">
        <title>Comparative genome sequence analysis underscores mycoparasitism as the ancestral life style of Trichoderma.</title>
        <authorList>
            <person name="Kubicek C.P."/>
            <person name="Herrera-Estrella A."/>
            <person name="Seidl-Seiboth V."/>
            <person name="Martinez D.A."/>
            <person name="Druzhinina I.S."/>
            <person name="Thon M."/>
            <person name="Zeilinger S."/>
            <person name="Casas-Flores S."/>
            <person name="Horwitz B.A."/>
            <person name="Mukherjee P.K."/>
            <person name="Mukherjee M."/>
            <person name="Kredics L."/>
            <person name="Alcaraz L.D."/>
            <person name="Aerts A."/>
            <person name="Antal Z."/>
            <person name="Atanasova L."/>
            <person name="Cervantes-Badillo M.G."/>
            <person name="Challacombe J."/>
            <person name="Chertkov O."/>
            <person name="McCluskey K."/>
            <person name="Coulpier F."/>
            <person name="Deshpande N."/>
            <person name="von Doehren H."/>
            <person name="Ebbole D.J."/>
            <person name="Esquivel-Naranjo E.U."/>
            <person name="Fekete E."/>
            <person name="Flipphi M."/>
            <person name="Glaser F."/>
            <person name="Gomez-Rodriguez E.Y."/>
            <person name="Gruber S."/>
            <person name="Han C."/>
            <person name="Henrissat B."/>
            <person name="Hermosa R."/>
            <person name="Hernandez-Onate M."/>
            <person name="Karaffa L."/>
            <person name="Kosti I."/>
            <person name="Le Crom S."/>
            <person name="Lindquist E."/>
            <person name="Lucas S."/>
            <person name="Luebeck M."/>
            <person name="Luebeck P.S."/>
            <person name="Margeot A."/>
            <person name="Metz B."/>
            <person name="Misra M."/>
            <person name="Nevalainen H."/>
            <person name="Omann M."/>
            <person name="Packer N."/>
            <person name="Perrone G."/>
            <person name="Uresti-Rivera E.E."/>
            <person name="Salamov A."/>
            <person name="Schmoll M."/>
            <person name="Seiboth B."/>
            <person name="Shapiro H."/>
            <person name="Sukno S."/>
            <person name="Tamayo-Ramos J.A."/>
            <person name="Tisch D."/>
            <person name="Wiest A."/>
            <person name="Wilkinson H.H."/>
            <person name="Zhang M."/>
            <person name="Coutinho P.M."/>
            <person name="Kenerley C.M."/>
            <person name="Monte E."/>
            <person name="Baker S.E."/>
            <person name="Grigoriev I.V."/>
        </authorList>
    </citation>
    <scope>NUCLEOTIDE SEQUENCE [LARGE SCALE GENOMIC DNA]</scope>
    <source>
        <strain evidence="2">ATCC 20476 / IMI 206040</strain>
    </source>
</reference>
<dbReference type="HOGENOM" id="CLU_2622335_0_0_1"/>
<feature type="non-terminal residue" evidence="1">
    <location>
        <position position="1"/>
    </location>
</feature>
<evidence type="ECO:0000313" key="1">
    <source>
        <dbReference type="EMBL" id="EHK48247.1"/>
    </source>
</evidence>
<dbReference type="AlphaFoldDB" id="G9NMW6"/>